<dbReference type="Pfam" id="PF21720">
    <property type="entry name" value="MIOS_WD40"/>
    <property type="match status" value="1"/>
</dbReference>
<protein>
    <submittedName>
        <fullName evidence="6">WD repeat-containing protein mio</fullName>
    </submittedName>
</protein>
<keyword evidence="2" id="KW-0853">WD repeat</keyword>
<evidence type="ECO:0000256" key="3">
    <source>
        <dbReference type="ARBA" id="ARBA00022737"/>
    </source>
</evidence>
<dbReference type="InterPro" id="IPR036322">
    <property type="entry name" value="WD40_repeat_dom_sf"/>
</dbReference>
<dbReference type="AlphaFoldDB" id="A0A226E4X8"/>
<keyword evidence="7" id="KW-1185">Reference proteome</keyword>
<dbReference type="PANTHER" id="PTHR16453">
    <property type="entry name" value="WD40 DOMAIN-CONTAINING PROTEIN MIO FAMILY MEMBER"/>
    <property type="match status" value="1"/>
</dbReference>
<evidence type="ECO:0000256" key="1">
    <source>
        <dbReference type="ARBA" id="ARBA00009713"/>
    </source>
</evidence>
<dbReference type="Pfam" id="PF21719">
    <property type="entry name" value="MIOS_a-sol"/>
    <property type="match status" value="1"/>
</dbReference>
<feature type="domain" description="GATOR2 complex protein MIO zinc-ribbon like" evidence="4">
    <location>
        <begin position="722"/>
        <end position="838"/>
    </location>
</feature>
<dbReference type="OMA" id="YWIASYL"/>
<comment type="similarity">
    <text evidence="1">Belongs to the WD repeat mio family.</text>
</comment>
<dbReference type="Pfam" id="PF17034">
    <property type="entry name" value="zinc_ribbon_16"/>
    <property type="match status" value="1"/>
</dbReference>
<dbReference type="PANTHER" id="PTHR16453:SF9">
    <property type="entry name" value="GATOR COMPLEX PROTEIN MIOS"/>
    <property type="match status" value="1"/>
</dbReference>
<gene>
    <name evidence="6" type="ORF">Fcan01_12911</name>
</gene>
<evidence type="ECO:0000259" key="5">
    <source>
        <dbReference type="Pfam" id="PF21719"/>
    </source>
</evidence>
<organism evidence="6 7">
    <name type="scientific">Folsomia candida</name>
    <name type="common">Springtail</name>
    <dbReference type="NCBI Taxonomy" id="158441"/>
    <lineage>
        <taxon>Eukaryota</taxon>
        <taxon>Metazoa</taxon>
        <taxon>Ecdysozoa</taxon>
        <taxon>Arthropoda</taxon>
        <taxon>Hexapoda</taxon>
        <taxon>Collembola</taxon>
        <taxon>Entomobryomorpha</taxon>
        <taxon>Isotomoidea</taxon>
        <taxon>Isotomidae</taxon>
        <taxon>Proisotominae</taxon>
        <taxon>Folsomia</taxon>
    </lineage>
</organism>
<dbReference type="GO" id="GO:0034198">
    <property type="term" value="P:cellular response to amino acid starvation"/>
    <property type="evidence" value="ECO:0007669"/>
    <property type="project" value="TreeGrafter"/>
</dbReference>
<name>A0A226E4X8_FOLCA</name>
<dbReference type="Gene3D" id="2.130.10.10">
    <property type="entry name" value="YVTN repeat-like/Quinoprotein amine dehydrogenase"/>
    <property type="match status" value="1"/>
</dbReference>
<reference evidence="6 7" key="1">
    <citation type="submission" date="2015-12" db="EMBL/GenBank/DDBJ databases">
        <title>The genome of Folsomia candida.</title>
        <authorList>
            <person name="Faddeeva A."/>
            <person name="Derks M.F."/>
            <person name="Anvar Y."/>
            <person name="Smit S."/>
            <person name="Van Straalen N."/>
            <person name="Roelofs D."/>
        </authorList>
    </citation>
    <scope>NUCLEOTIDE SEQUENCE [LARGE SCALE GENOMIC DNA]</scope>
    <source>
        <strain evidence="6 7">VU population</strain>
        <tissue evidence="6">Whole body</tissue>
    </source>
</reference>
<dbReference type="GO" id="GO:0005737">
    <property type="term" value="C:cytoplasm"/>
    <property type="evidence" value="ECO:0007669"/>
    <property type="project" value="TreeGrafter"/>
</dbReference>
<comment type="caution">
    <text evidence="6">The sequence shown here is derived from an EMBL/GenBank/DDBJ whole genome shotgun (WGS) entry which is preliminary data.</text>
</comment>
<dbReference type="SUPFAM" id="SSF50978">
    <property type="entry name" value="WD40 repeat-like"/>
    <property type="match status" value="1"/>
</dbReference>
<dbReference type="InterPro" id="IPR031488">
    <property type="entry name" value="Zn_ribbon_mio"/>
</dbReference>
<evidence type="ECO:0000259" key="4">
    <source>
        <dbReference type="Pfam" id="PF17034"/>
    </source>
</evidence>
<dbReference type="EMBL" id="LNIX01000007">
    <property type="protein sequence ID" value="OXA52084.1"/>
    <property type="molecule type" value="Genomic_DNA"/>
</dbReference>
<dbReference type="Proteomes" id="UP000198287">
    <property type="component" value="Unassembled WGS sequence"/>
</dbReference>
<evidence type="ECO:0000256" key="2">
    <source>
        <dbReference type="ARBA" id="ARBA00022574"/>
    </source>
</evidence>
<dbReference type="InterPro" id="IPR049092">
    <property type="entry name" value="MIOS_a-sol"/>
</dbReference>
<feature type="domain" description="MIOS-like alpha-solenoid" evidence="5">
    <location>
        <begin position="385"/>
        <end position="603"/>
    </location>
</feature>
<proteinExistence type="inferred from homology"/>
<dbReference type="CDD" id="cd16691">
    <property type="entry name" value="mRING-H2-C3H3C2_Mio"/>
    <property type="match status" value="1"/>
</dbReference>
<evidence type="ECO:0000313" key="7">
    <source>
        <dbReference type="Proteomes" id="UP000198287"/>
    </source>
</evidence>
<dbReference type="GO" id="GO:1904263">
    <property type="term" value="P:positive regulation of TORC1 signaling"/>
    <property type="evidence" value="ECO:0007669"/>
    <property type="project" value="TreeGrafter"/>
</dbReference>
<accession>A0A226E4X8</accession>
<dbReference type="STRING" id="158441.A0A226E4X8"/>
<dbReference type="OrthoDB" id="341486at2759"/>
<keyword evidence="3" id="KW-0677">Repeat</keyword>
<dbReference type="InterPro" id="IPR015943">
    <property type="entry name" value="WD40/YVTN_repeat-like_dom_sf"/>
</dbReference>
<dbReference type="InterPro" id="IPR037593">
    <property type="entry name" value="MIOS/Sea4"/>
</dbReference>
<evidence type="ECO:0000313" key="6">
    <source>
        <dbReference type="EMBL" id="OXA52084.1"/>
    </source>
</evidence>
<sequence>MDLQWSPKRSDHLVIWSQDITLYQIEECGGDEALRQGSIRLSDTKAAAYLAKITDFPYSKVVEIYPGDVEGLIACGLVNGKIALTSFLNPANNKEIAPKHPRQVLSVQWNKLQPNLLAAGFEKARSDHAVAVWDVTTIGSKQQPNGSSNANPMEDVHPLVELGINETASSLSWVLPKSILIGMNGKHIKLFDLRDSQPKLGNTTSTKAVNGISVDTLCHNRVVSYAENQAFVWDMRNFEKPFVVLNHSKPISKVAWCPTRSGLLACLEKDSTFLTLHDVHHAALSEEGDPAVLERRLYPAYSEDVCNPNCASPPLCSFAWHCSDENLITTCTPKGVLWNSVVFERMTLNWSSTSKFGWSNGKKTILYIDNTDKLYTFLDDISVKMRQRAIDGYGLKTTLRENGMVVQDSETTRNIWLWLDYCKALTEKEKYLVPSVGTLKYPGVRVVLRIDSAVGAPAGSLKSEVVNNTSFDLHNNKTYRRSYRSEERSFIQQLCGWNQGVLQDLQGSPTRRAAIALFHLKMRQAIKILNESNHSIVAMAIAGFNDDESSLWRELAQSNCNQLDDPYIRAIFAFLTESDSNYETILKEKEISLADRMGFACSFLPDGKLISFVNELTHDLIKTGNLPEEILDAVLLTGMTTQAIPLLQKYVDYTADIQTVALLVVRTMALEISNSSLLKLWTERYRELLDSWKLWEQRAEFDIVKNTNNPALVPQPEVSVSCNFCGKSISSTGMTNLARSAQLFNRFSASNAKLKLSCCPSCRKPLPRCSICLMHMGTILGTSKELQPLLPSSMTSSEAVACWYTWCQSCRHGGHTLHLQHWFETQAECPVSGCTCKCITLDRVVDFSSGGS</sequence>